<gene>
    <name evidence="2" type="ORF">FPZ41_43820</name>
</gene>
<keyword evidence="3" id="KW-1185">Reference proteome</keyword>
<dbReference type="AlphaFoldDB" id="A0A5N8X6U7"/>
<feature type="region of interest" description="Disordered" evidence="1">
    <location>
        <begin position="1"/>
        <end position="24"/>
    </location>
</feature>
<comment type="caution">
    <text evidence="2">The sequence shown here is derived from an EMBL/GenBank/DDBJ whole genome shotgun (WGS) entry which is preliminary data.</text>
</comment>
<dbReference type="Proteomes" id="UP000373149">
    <property type="component" value="Unassembled WGS sequence"/>
</dbReference>
<name>A0A5N8X6U7_9ACTN</name>
<protein>
    <submittedName>
        <fullName evidence="2">Uncharacterized protein</fullName>
    </submittedName>
</protein>
<proteinExistence type="predicted"/>
<dbReference type="EMBL" id="VMNX01000368">
    <property type="protein sequence ID" value="MPY55112.1"/>
    <property type="molecule type" value="Genomic_DNA"/>
</dbReference>
<accession>A0A5N8X6U7</accession>
<organism evidence="2 3">
    <name type="scientific">Streptomyces acidicola</name>
    <dbReference type="NCBI Taxonomy" id="2596892"/>
    <lineage>
        <taxon>Bacteria</taxon>
        <taxon>Bacillati</taxon>
        <taxon>Actinomycetota</taxon>
        <taxon>Actinomycetes</taxon>
        <taxon>Kitasatosporales</taxon>
        <taxon>Streptomycetaceae</taxon>
        <taxon>Streptomyces</taxon>
    </lineage>
</organism>
<feature type="region of interest" description="Disordered" evidence="1">
    <location>
        <begin position="41"/>
        <end position="70"/>
    </location>
</feature>
<sequence>MRAKEASTAAVSCSSRNTAPAATATAGLTYVKTVERVGPASRISSRKTTKASAVQITPRPRREARTEGAGIDVGHVAAAAGA</sequence>
<evidence type="ECO:0000313" key="3">
    <source>
        <dbReference type="Proteomes" id="UP000373149"/>
    </source>
</evidence>
<evidence type="ECO:0000256" key="1">
    <source>
        <dbReference type="SAM" id="MobiDB-lite"/>
    </source>
</evidence>
<evidence type="ECO:0000313" key="2">
    <source>
        <dbReference type="EMBL" id="MPY55112.1"/>
    </source>
</evidence>
<reference evidence="2 3" key="1">
    <citation type="submission" date="2019-09" db="EMBL/GenBank/DDBJ databases">
        <authorList>
            <person name="Duangmal K."/>
            <person name="Teo W.F.A."/>
            <person name="Lipun K."/>
        </authorList>
    </citation>
    <scope>NUCLEOTIDE SEQUENCE [LARGE SCALE GENOMIC DNA]</scope>
    <source>
        <strain evidence="2 3">K1PN6</strain>
    </source>
</reference>